<feature type="region of interest" description="Disordered" evidence="1">
    <location>
        <begin position="1"/>
        <end position="39"/>
    </location>
</feature>
<gene>
    <name evidence="2" type="ORF">JMF97_04075</name>
</gene>
<protein>
    <submittedName>
        <fullName evidence="2">Uncharacterized protein</fullName>
    </submittedName>
</protein>
<organism evidence="2 3">
    <name type="scientific">Micromonospora fiedleri</name>
    <dbReference type="NCBI Taxonomy" id="1157498"/>
    <lineage>
        <taxon>Bacteria</taxon>
        <taxon>Bacillati</taxon>
        <taxon>Actinomycetota</taxon>
        <taxon>Actinomycetes</taxon>
        <taxon>Micromonosporales</taxon>
        <taxon>Micromonosporaceae</taxon>
        <taxon>Micromonospora</taxon>
    </lineage>
</organism>
<dbReference type="EMBL" id="JAETXL010000002">
    <property type="protein sequence ID" value="MBL6275337.1"/>
    <property type="molecule type" value="Genomic_DNA"/>
</dbReference>
<evidence type="ECO:0000313" key="3">
    <source>
        <dbReference type="Proteomes" id="UP000661193"/>
    </source>
</evidence>
<sequence>MSSVRPGNAEPHHGVGNSVLNSVPQSVPQSGPIAPTTITTSISTRERLLPVSILIKLTIAAGIGVGEHFTLDEIGSAVSLGLIAYLVMDQVTRQLR</sequence>
<dbReference type="Proteomes" id="UP000661193">
    <property type="component" value="Unassembled WGS sequence"/>
</dbReference>
<reference evidence="2 3" key="1">
    <citation type="submission" date="2021-01" db="EMBL/GenBank/DDBJ databases">
        <title>Genome sequencing of Micromonospora fiedleri MG-37.</title>
        <authorList>
            <person name="Moreland P.E.J."/>
            <person name="Stach J.E.M."/>
        </authorList>
    </citation>
    <scope>NUCLEOTIDE SEQUENCE [LARGE SCALE GENOMIC DNA]</scope>
    <source>
        <strain evidence="2 3">MG-37</strain>
    </source>
</reference>
<proteinExistence type="predicted"/>
<evidence type="ECO:0000256" key="1">
    <source>
        <dbReference type="SAM" id="MobiDB-lite"/>
    </source>
</evidence>
<evidence type="ECO:0000313" key="2">
    <source>
        <dbReference type="EMBL" id="MBL6275337.1"/>
    </source>
</evidence>
<keyword evidence="3" id="KW-1185">Reference proteome</keyword>
<name>A0ABS1UG84_9ACTN</name>
<accession>A0ABS1UG84</accession>
<comment type="caution">
    <text evidence="2">The sequence shown here is derived from an EMBL/GenBank/DDBJ whole genome shotgun (WGS) entry which is preliminary data.</text>
</comment>
<feature type="compositionally biased region" description="Polar residues" evidence="1">
    <location>
        <begin position="18"/>
        <end position="29"/>
    </location>
</feature>